<sequence length="853" mass="102470">MKEKLMKGKKDICIFFLNKRYYNPPSKRKWSKQNDKYKTRRPLAEDSNVHKINIKGEYWKQKHVNKQFVVEHGNQDMINERTSLNFFGYPNISLYNKLGGSLYIEQMDQVTLCIMIHKCIKENICDSFIWKNLLKRCTDICHKMDGNILSYIFKYTSRSEYYNHYFYLTMIGNILSNLYSFNIKNCSNILYAMNNNNNYYNEEIFNKIIEHASLLILNRNDIDINNILSIIGSFTCFNNENKDHIIHNKNYISISKNVNNSYLLFDSISKTFHRYDLDLSEYDNVCTSLLVYCFLDRINLFFQERSRNVVNMLISHLNNNIEKLNMKHICIFSYATTIFKKTVLTDNLNKNILPRIEKDCYLLDNNYLSILFYSLKDHICEKKERNKMIYNIMYNNLLNDIHLASLDSISLITYSFLKCGNTKEVGYKKNENKRKDSHIKSEINKNIDTIKNSTDHNISNENIYDCDYIKYENSFIKQNINLMNMDKEKKDNNNNNNNNSVIVSKKNNVNNNSECVILSYSFNLFNDFLYGKIKYNIKHFNMFQLLLIMKGLYESRMLINNKMEELKIIILNEIHKNVYNIPVHLLSYFIKMFTQYVINNKELISCLKNVSIIYLHIYKKLYLIDSDYTLNDKTCIIEEYYKNMKNSDIKRKEKDDLSFIYNEKKKEVNSLSDKYRINMNLFKTQFKYLNEKFDIKKEEFEKVFSFSQNYFFNYYLKEKELANFFYFCTIMEKENAIIYFNEIKTIVKERIINDELIFSPKSILYIFKSLDYMNMIDVGNKFFNLLLRQLFNKILSVDISLCYEFLMIFYKNKISNYFFLKKAKHKLHMNRYELSNDAVEDMKRILVELNKML</sequence>
<comment type="caution">
    <text evidence="1">The sequence shown here is derived from an EMBL/GenBank/DDBJ whole genome shotgun (WGS) entry which is preliminary data.</text>
</comment>
<accession>A0A151L9T0</accession>
<dbReference type="GeneID" id="29778395"/>
<evidence type="ECO:0000313" key="1">
    <source>
        <dbReference type="EMBL" id="KYN95708.1"/>
    </source>
</evidence>
<gene>
    <name evidence="1" type="ORF">PGSY75_1409700</name>
</gene>
<organism evidence="1 2">
    <name type="scientific">Plasmodium gaboni</name>
    <dbReference type="NCBI Taxonomy" id="647221"/>
    <lineage>
        <taxon>Eukaryota</taxon>
        <taxon>Sar</taxon>
        <taxon>Alveolata</taxon>
        <taxon>Apicomplexa</taxon>
        <taxon>Aconoidasida</taxon>
        <taxon>Haemosporida</taxon>
        <taxon>Plasmodiidae</taxon>
        <taxon>Plasmodium</taxon>
        <taxon>Plasmodium (Laverania)</taxon>
    </lineage>
</organism>
<reference evidence="1 2" key="1">
    <citation type="journal article" date="2016" name="Nat. Commun.">
        <title>Genomes of cryptic chimpanzee Plasmodium species reveal key evolutionary events leading to human malaria.</title>
        <authorList>
            <person name="Sundararaman S.A."/>
            <person name="Plenderleith L.J."/>
            <person name="Liu W."/>
            <person name="Loy D.E."/>
            <person name="Learn G.H."/>
            <person name="Li Y."/>
            <person name="Shaw K.S."/>
            <person name="Ayouba A."/>
            <person name="Peeters M."/>
            <person name="Speede S."/>
            <person name="Shaw G.M."/>
            <person name="Bushman F.D."/>
            <person name="Brisson D."/>
            <person name="Rayner J.C."/>
            <person name="Sharp P.M."/>
            <person name="Hahn B.H."/>
        </authorList>
    </citation>
    <scope>NUCLEOTIDE SEQUENCE [LARGE SCALE GENOMIC DNA]</scope>
    <source>
        <strain evidence="1 2">SY75</strain>
    </source>
</reference>
<dbReference type="VEuPathDB" id="PlasmoDB:PGABG01_1408100"/>
<proteinExistence type="predicted"/>
<evidence type="ECO:0000313" key="2">
    <source>
        <dbReference type="Proteomes" id="UP000076004"/>
    </source>
</evidence>
<dbReference type="KEGG" id="pgab:PGSY75_1409700"/>
<dbReference type="VEuPathDB" id="PlasmoDB:PGSY75_1409700"/>
<name>A0A151L9T0_9APIC</name>
<dbReference type="AlphaFoldDB" id="A0A151L9T0"/>
<dbReference type="EMBL" id="LVLB01000015">
    <property type="protein sequence ID" value="KYN95708.1"/>
    <property type="molecule type" value="Genomic_DNA"/>
</dbReference>
<dbReference type="RefSeq" id="XP_018639174.1">
    <property type="nucleotide sequence ID" value="XM_018787802.1"/>
</dbReference>
<protein>
    <submittedName>
        <fullName evidence="1">Uncharacterized protein</fullName>
    </submittedName>
</protein>
<dbReference type="Proteomes" id="UP000076004">
    <property type="component" value="Chromosome 14"/>
</dbReference>